<feature type="compositionally biased region" description="Basic residues" evidence="1">
    <location>
        <begin position="1"/>
        <end position="12"/>
    </location>
</feature>
<evidence type="ECO:0000256" key="1">
    <source>
        <dbReference type="SAM" id="MobiDB-lite"/>
    </source>
</evidence>
<keyword evidence="4" id="KW-1185">Reference proteome</keyword>
<dbReference type="InterPro" id="IPR036388">
    <property type="entry name" value="WH-like_DNA-bd_sf"/>
</dbReference>
<reference evidence="4" key="1">
    <citation type="journal article" date="2019" name="Int. J. Syst. Evol. Microbiol.">
        <title>The Global Catalogue of Microorganisms (GCM) 10K type strain sequencing project: providing services to taxonomists for standard genome sequencing and annotation.</title>
        <authorList>
            <consortium name="The Broad Institute Genomics Platform"/>
            <consortium name="The Broad Institute Genome Sequencing Center for Infectious Disease"/>
            <person name="Wu L."/>
            <person name="Ma J."/>
        </authorList>
    </citation>
    <scope>NUCLEOTIDE SEQUENCE [LARGE SCALE GENOMIC DNA]</scope>
    <source>
        <strain evidence="4">JCM 3369</strain>
    </source>
</reference>
<evidence type="ECO:0000313" key="4">
    <source>
        <dbReference type="Proteomes" id="UP001596380"/>
    </source>
</evidence>
<organism evidence="3 4">
    <name type="scientific">Actinomadura yumaensis</name>
    <dbReference type="NCBI Taxonomy" id="111807"/>
    <lineage>
        <taxon>Bacteria</taxon>
        <taxon>Bacillati</taxon>
        <taxon>Actinomycetota</taxon>
        <taxon>Actinomycetes</taxon>
        <taxon>Streptosporangiales</taxon>
        <taxon>Thermomonosporaceae</taxon>
        <taxon>Actinomadura</taxon>
    </lineage>
</organism>
<dbReference type="InterPro" id="IPR005149">
    <property type="entry name" value="Tscrpt_reg_PadR_N"/>
</dbReference>
<feature type="region of interest" description="Disordered" evidence="1">
    <location>
        <begin position="1"/>
        <end position="67"/>
    </location>
</feature>
<dbReference type="RefSeq" id="WP_160820462.1">
    <property type="nucleotide sequence ID" value="NZ_JBHSXE010000001.1"/>
</dbReference>
<comment type="caution">
    <text evidence="3">The sequence shown here is derived from an EMBL/GenBank/DDBJ whole genome shotgun (WGS) entry which is preliminary data.</text>
</comment>
<dbReference type="SUPFAM" id="SSF46785">
    <property type="entry name" value="Winged helix' DNA-binding domain"/>
    <property type="match status" value="1"/>
</dbReference>
<feature type="compositionally biased region" description="Gly residues" evidence="1">
    <location>
        <begin position="33"/>
        <end position="47"/>
    </location>
</feature>
<dbReference type="InterPro" id="IPR036390">
    <property type="entry name" value="WH_DNA-bd_sf"/>
</dbReference>
<dbReference type="Gene3D" id="1.10.10.10">
    <property type="entry name" value="Winged helix-like DNA-binding domain superfamily/Winged helix DNA-binding domain"/>
    <property type="match status" value="1"/>
</dbReference>
<accession>A0ABW2CHI9</accession>
<sequence length="210" mass="22960">MRDQHHHQRRGTFRAPEERQRRGDPFGPWGAAFGPGGQGYGPGFGPGRHGHPGGRGRGGRGRRTRRGNVRAALLALLAERPMHGYEMIQELDNRTNGVWRPSPGSVYPTLQMLEDEGLVTSEEQGGKRLFALTDEGRESAEAQTAAPWDEVTEAAGENVMRGREAVGQLMGALQQVMAVGSETQKARALDVVNDARRRIYGILADDPEAE</sequence>
<name>A0ABW2CHI9_9ACTN</name>
<feature type="compositionally biased region" description="Basic residues" evidence="1">
    <location>
        <begin position="48"/>
        <end position="67"/>
    </location>
</feature>
<evidence type="ECO:0000313" key="3">
    <source>
        <dbReference type="EMBL" id="MFC6879935.1"/>
    </source>
</evidence>
<dbReference type="PANTHER" id="PTHR43252">
    <property type="entry name" value="TRANSCRIPTIONAL REGULATOR YQJI"/>
    <property type="match status" value="1"/>
</dbReference>
<evidence type="ECO:0000259" key="2">
    <source>
        <dbReference type="Pfam" id="PF03551"/>
    </source>
</evidence>
<feature type="compositionally biased region" description="Basic and acidic residues" evidence="1">
    <location>
        <begin position="15"/>
        <end position="24"/>
    </location>
</feature>
<dbReference type="EMBL" id="JBHSXS010000004">
    <property type="protein sequence ID" value="MFC6879935.1"/>
    <property type="molecule type" value="Genomic_DNA"/>
</dbReference>
<protein>
    <submittedName>
        <fullName evidence="3">PadR family transcriptional regulator</fullName>
    </submittedName>
</protein>
<gene>
    <name evidence="3" type="ORF">ACFQKB_09175</name>
</gene>
<dbReference type="Pfam" id="PF03551">
    <property type="entry name" value="PadR"/>
    <property type="match status" value="1"/>
</dbReference>
<feature type="domain" description="Transcription regulator PadR N-terminal" evidence="2">
    <location>
        <begin position="73"/>
        <end position="140"/>
    </location>
</feature>
<proteinExistence type="predicted"/>
<dbReference type="PANTHER" id="PTHR43252:SF2">
    <property type="entry name" value="TRANSCRIPTION REGULATOR, PADR-LIKE FAMILY"/>
    <property type="match status" value="1"/>
</dbReference>
<dbReference type="Proteomes" id="UP001596380">
    <property type="component" value="Unassembled WGS sequence"/>
</dbReference>